<feature type="compositionally biased region" description="Polar residues" evidence="1">
    <location>
        <begin position="151"/>
        <end position="168"/>
    </location>
</feature>
<organism evidence="2 3">
    <name type="scientific">Erythroxylum novogranatense</name>
    <dbReference type="NCBI Taxonomy" id="1862640"/>
    <lineage>
        <taxon>Eukaryota</taxon>
        <taxon>Viridiplantae</taxon>
        <taxon>Streptophyta</taxon>
        <taxon>Embryophyta</taxon>
        <taxon>Tracheophyta</taxon>
        <taxon>Spermatophyta</taxon>
        <taxon>Magnoliopsida</taxon>
        <taxon>eudicotyledons</taxon>
        <taxon>Gunneridae</taxon>
        <taxon>Pentapetalae</taxon>
        <taxon>rosids</taxon>
        <taxon>fabids</taxon>
        <taxon>Malpighiales</taxon>
        <taxon>Erythroxylaceae</taxon>
        <taxon>Erythroxylum</taxon>
    </lineage>
</organism>
<sequence length="246" mass="27762">MASLEQLLLSIASQIQARDSMFFSKFTHFNTHKKVESQVPQFRVAASSPTLAPAPAPVSKLSTQSGYGPFGPGSGLVVPKKSTTTAGDENDEFLDGEHDSESFNNNGFTTPNYNNNELYENQEKQGISDTRYLENGKYYYDLKNKKDYPGTESTQNQVNGYSRDQNNNGYRLASSQYETGSQTSNNDFTDNYNTNVYENGQKDTNYYAQVKENTQYQGNYFGSNEHPYEFNTVEEYEKQQGIVDLP</sequence>
<feature type="region of interest" description="Disordered" evidence="1">
    <location>
        <begin position="147"/>
        <end position="168"/>
    </location>
</feature>
<proteinExistence type="predicted"/>
<reference evidence="2 3" key="1">
    <citation type="submission" date="2021-09" db="EMBL/GenBank/DDBJ databases">
        <title>Genomic insights and catalytic innovation underlie evolution of tropane alkaloids biosynthesis.</title>
        <authorList>
            <person name="Wang Y.-J."/>
            <person name="Tian T."/>
            <person name="Huang J.-P."/>
            <person name="Huang S.-X."/>
        </authorList>
    </citation>
    <scope>NUCLEOTIDE SEQUENCE [LARGE SCALE GENOMIC DNA]</scope>
    <source>
        <strain evidence="2">KIB-2018</strain>
        <tissue evidence="2">Leaf</tissue>
    </source>
</reference>
<dbReference type="PANTHER" id="PTHR35274">
    <property type="entry name" value="E6-LIKE PROTEIN"/>
    <property type="match status" value="1"/>
</dbReference>
<evidence type="ECO:0000313" key="3">
    <source>
        <dbReference type="Proteomes" id="UP001159364"/>
    </source>
</evidence>
<dbReference type="PANTHER" id="PTHR35274:SF5">
    <property type="entry name" value="PROTEIN E6-LIKE"/>
    <property type="match status" value="1"/>
</dbReference>
<dbReference type="EMBL" id="JAIWQS010000012">
    <property type="protein sequence ID" value="KAJ8749166.1"/>
    <property type="molecule type" value="Genomic_DNA"/>
</dbReference>
<name>A0AAV8SAC2_9ROSI</name>
<feature type="compositionally biased region" description="Low complexity" evidence="1">
    <location>
        <begin position="103"/>
        <end position="116"/>
    </location>
</feature>
<feature type="region of interest" description="Disordered" evidence="1">
    <location>
        <begin position="82"/>
        <end position="116"/>
    </location>
</feature>
<protein>
    <submittedName>
        <fullName evidence="2">Uncharacterized protein</fullName>
    </submittedName>
</protein>
<evidence type="ECO:0000256" key="1">
    <source>
        <dbReference type="SAM" id="MobiDB-lite"/>
    </source>
</evidence>
<dbReference type="Proteomes" id="UP001159364">
    <property type="component" value="Linkage Group LG12"/>
</dbReference>
<accession>A0AAV8SAC2</accession>
<dbReference type="InterPro" id="IPR040290">
    <property type="entry name" value="Prot_E6-like"/>
</dbReference>
<comment type="caution">
    <text evidence="2">The sequence shown here is derived from an EMBL/GenBank/DDBJ whole genome shotgun (WGS) entry which is preliminary data.</text>
</comment>
<gene>
    <name evidence="2" type="ORF">K2173_018637</name>
</gene>
<keyword evidence="3" id="KW-1185">Reference proteome</keyword>
<dbReference type="AlphaFoldDB" id="A0AAV8SAC2"/>
<evidence type="ECO:0000313" key="2">
    <source>
        <dbReference type="EMBL" id="KAJ8749166.1"/>
    </source>
</evidence>